<dbReference type="AlphaFoldDB" id="A0A139LMP0"/>
<organism evidence="2">
    <name type="scientific">Bacteroides intestinalis</name>
    <dbReference type="NCBI Taxonomy" id="329854"/>
    <lineage>
        <taxon>Bacteria</taxon>
        <taxon>Pseudomonadati</taxon>
        <taxon>Bacteroidota</taxon>
        <taxon>Bacteroidia</taxon>
        <taxon>Bacteroidales</taxon>
        <taxon>Bacteroidaceae</taxon>
        <taxon>Bacteroides</taxon>
    </lineage>
</organism>
<feature type="signal peptide" evidence="1">
    <location>
        <begin position="1"/>
        <end position="23"/>
    </location>
</feature>
<comment type="caution">
    <text evidence="2">The sequence shown here is derived from an EMBL/GenBank/DDBJ whole genome shotgun (WGS) entry which is preliminary data.</text>
</comment>
<feature type="chain" id="PRO_5007487381" description="Lipocalin-like domain-containing protein" evidence="1">
    <location>
        <begin position="24"/>
        <end position="280"/>
    </location>
</feature>
<sequence>MKTIRRYFLLLPVLIGLAVIATSCDDNDSPEDPILRPLEQHIQGVWQEWKNYEVKDGKYIETPNPEGYMLEHDLRPGGEMIISYSFWYSTIYAGTWSVNEKEDLLIRDNFSFRIYRLTADEMEIGANTAIDVETGETLHGEFRWILRRFDRLHDTYATRLLGKWKLLHRYEIKDKQWVETSLGADDEGWREFRDIGTSTYYERIGGKELRIDYDYWGARDYEGWENVFQSYEGIDGESYNDYSAFTLNPDGTLTAYSLDFFDAGGEGVADVGRKDILVRE</sequence>
<keyword evidence="1" id="KW-0732">Signal</keyword>
<evidence type="ECO:0000313" key="2">
    <source>
        <dbReference type="EMBL" id="KXT52707.1"/>
    </source>
</evidence>
<reference evidence="2 3" key="1">
    <citation type="submission" date="2016-02" db="EMBL/GenBank/DDBJ databases">
        <authorList>
            <person name="Wen L."/>
            <person name="He K."/>
            <person name="Yang H."/>
        </authorList>
    </citation>
    <scope>NUCLEOTIDE SEQUENCE [LARGE SCALE GENOMIC DNA]</scope>
    <source>
        <strain evidence="2 3">KLE1704</strain>
    </source>
</reference>
<evidence type="ECO:0008006" key="4">
    <source>
        <dbReference type="Google" id="ProtNLM"/>
    </source>
</evidence>
<gene>
    <name evidence="2" type="ORF">HMPREF2531_01543</name>
</gene>
<proteinExistence type="predicted"/>
<dbReference type="Proteomes" id="UP000070319">
    <property type="component" value="Unassembled WGS sequence"/>
</dbReference>
<dbReference type="RefSeq" id="WP_061435132.1">
    <property type="nucleotide sequence ID" value="NZ_KQ968690.1"/>
</dbReference>
<dbReference type="EMBL" id="LTDF01000064">
    <property type="protein sequence ID" value="KXT52707.1"/>
    <property type="molecule type" value="Genomic_DNA"/>
</dbReference>
<protein>
    <recommendedName>
        <fullName evidence="4">Lipocalin-like domain-containing protein</fullName>
    </recommendedName>
</protein>
<accession>A0A139LMP0</accession>
<name>A0A139LMP0_9BACE</name>
<dbReference type="PROSITE" id="PS51257">
    <property type="entry name" value="PROKAR_LIPOPROTEIN"/>
    <property type="match status" value="1"/>
</dbReference>
<evidence type="ECO:0000256" key="1">
    <source>
        <dbReference type="SAM" id="SignalP"/>
    </source>
</evidence>
<evidence type="ECO:0000313" key="3">
    <source>
        <dbReference type="Proteomes" id="UP000070319"/>
    </source>
</evidence>
<dbReference type="PATRIC" id="fig|329854.7.peg.1573"/>